<dbReference type="Gene3D" id="3.40.1190.10">
    <property type="entry name" value="Mur-like, catalytic domain"/>
    <property type="match status" value="1"/>
</dbReference>
<organism evidence="2">
    <name type="scientific">bioreactor metagenome</name>
    <dbReference type="NCBI Taxonomy" id="1076179"/>
    <lineage>
        <taxon>unclassified sequences</taxon>
        <taxon>metagenomes</taxon>
        <taxon>ecological metagenomes</taxon>
    </lineage>
</organism>
<dbReference type="PANTHER" id="PTHR43445">
    <property type="entry name" value="UDP-N-ACETYLMURAMATE--L-ALANINE LIGASE-RELATED"/>
    <property type="match status" value="1"/>
</dbReference>
<dbReference type="GO" id="GO:0005524">
    <property type="term" value="F:ATP binding"/>
    <property type="evidence" value="ECO:0007669"/>
    <property type="project" value="InterPro"/>
</dbReference>
<keyword evidence="2" id="KW-0436">Ligase</keyword>
<dbReference type="SUPFAM" id="SSF53244">
    <property type="entry name" value="MurD-like peptide ligases, peptide-binding domain"/>
    <property type="match status" value="1"/>
</dbReference>
<dbReference type="AlphaFoldDB" id="A0A645AUC1"/>
<accession>A0A645AUC1</accession>
<dbReference type="SUPFAM" id="SSF53623">
    <property type="entry name" value="MurD-like peptide ligases, catalytic domain"/>
    <property type="match status" value="1"/>
</dbReference>
<dbReference type="InterPro" id="IPR036565">
    <property type="entry name" value="Mur-like_cat_sf"/>
</dbReference>
<name>A0A645AUC1_9ZZZZ</name>
<evidence type="ECO:0000259" key="1">
    <source>
        <dbReference type="Pfam" id="PF02875"/>
    </source>
</evidence>
<dbReference type="GO" id="GO:0008763">
    <property type="term" value="F:UDP-N-acetylmuramate-L-alanine ligase activity"/>
    <property type="evidence" value="ECO:0007669"/>
    <property type="project" value="UniProtKB-EC"/>
</dbReference>
<proteinExistence type="predicted"/>
<feature type="domain" description="Mur ligase C-terminal" evidence="1">
    <location>
        <begin position="81"/>
        <end position="205"/>
    </location>
</feature>
<protein>
    <submittedName>
        <fullName evidence="2">UDP-N-acetylmuramate--L-alanine ligase</fullName>
        <ecNumber evidence="2">6.3.2.8</ecNumber>
    </submittedName>
</protein>
<evidence type="ECO:0000313" key="2">
    <source>
        <dbReference type="EMBL" id="MPM56476.1"/>
    </source>
</evidence>
<dbReference type="Pfam" id="PF02875">
    <property type="entry name" value="Mur_ligase_C"/>
    <property type="match status" value="1"/>
</dbReference>
<sequence length="226" mass="25124">MTVFTYSESEGDFHAENIRIGNGEITFDFVSPNSRITGIQLGVPVKVNIENAVAAIAAAVLSGVNPDEVRAAMKTFGGAKRRFDFQLKTPNLVFIDDYAHHPQELTASIRSIRQLYPDRKVTGVFQPHLYTRTRDFADDFAQSLSLLDDVILLDIYPAREEPIPGITSGVIFDRITSKEKVLLKKAELLDFLENKELDVLVTLGAGDIEHLLPAIKQLLEKKSIGK</sequence>
<dbReference type="EMBL" id="VSSQ01015773">
    <property type="protein sequence ID" value="MPM56476.1"/>
    <property type="molecule type" value="Genomic_DNA"/>
</dbReference>
<comment type="caution">
    <text evidence="2">The sequence shown here is derived from an EMBL/GenBank/DDBJ whole genome shotgun (WGS) entry which is preliminary data.</text>
</comment>
<dbReference type="EC" id="6.3.2.8" evidence="2"/>
<dbReference type="Gene3D" id="3.90.190.20">
    <property type="entry name" value="Mur ligase, C-terminal domain"/>
    <property type="match status" value="1"/>
</dbReference>
<dbReference type="PANTHER" id="PTHR43445:SF3">
    <property type="entry name" value="UDP-N-ACETYLMURAMATE--L-ALANINE LIGASE"/>
    <property type="match status" value="1"/>
</dbReference>
<gene>
    <name evidence="2" type="primary">murC_30</name>
    <name evidence="2" type="ORF">SDC9_103282</name>
</gene>
<reference evidence="2" key="1">
    <citation type="submission" date="2019-08" db="EMBL/GenBank/DDBJ databases">
        <authorList>
            <person name="Kucharzyk K."/>
            <person name="Murdoch R.W."/>
            <person name="Higgins S."/>
            <person name="Loffler F."/>
        </authorList>
    </citation>
    <scope>NUCLEOTIDE SEQUENCE</scope>
</reference>
<dbReference type="InterPro" id="IPR050061">
    <property type="entry name" value="MurCDEF_pg_biosynth"/>
</dbReference>
<dbReference type="InterPro" id="IPR004101">
    <property type="entry name" value="Mur_ligase_C"/>
</dbReference>
<dbReference type="InterPro" id="IPR036615">
    <property type="entry name" value="Mur_ligase_C_dom_sf"/>
</dbReference>